<evidence type="ECO:0000313" key="9">
    <source>
        <dbReference type="EMBL" id="MFC0215265.1"/>
    </source>
</evidence>
<evidence type="ECO:0000256" key="8">
    <source>
        <dbReference type="SAM" id="Phobius"/>
    </source>
</evidence>
<evidence type="ECO:0000313" key="10">
    <source>
        <dbReference type="Proteomes" id="UP001589776"/>
    </source>
</evidence>
<feature type="transmembrane region" description="Helical" evidence="8">
    <location>
        <begin position="6"/>
        <end position="24"/>
    </location>
</feature>
<accession>A0ABV6DRI7</accession>
<feature type="transmembrane region" description="Helical" evidence="8">
    <location>
        <begin position="161"/>
        <end position="185"/>
    </location>
</feature>
<comment type="subcellular location">
    <subcellularLocation>
        <location evidence="1">Cell membrane</location>
        <topology evidence="1">Multi-pass membrane protein</topology>
    </subcellularLocation>
</comment>
<keyword evidence="5" id="KW-0862">Zinc</keyword>
<feature type="transmembrane region" description="Helical" evidence="8">
    <location>
        <begin position="62"/>
        <end position="79"/>
    </location>
</feature>
<evidence type="ECO:0000256" key="2">
    <source>
        <dbReference type="ARBA" id="ARBA00006939"/>
    </source>
</evidence>
<comment type="similarity">
    <text evidence="2">Belongs to the ZIP transporter (TC 2.A.5) family.</text>
</comment>
<evidence type="ECO:0000256" key="7">
    <source>
        <dbReference type="ARBA" id="ARBA00023136"/>
    </source>
</evidence>
<gene>
    <name evidence="9" type="ORF">ACFFK0_23000</name>
</gene>
<feature type="transmembrane region" description="Helical" evidence="8">
    <location>
        <begin position="224"/>
        <end position="242"/>
    </location>
</feature>
<evidence type="ECO:0000256" key="6">
    <source>
        <dbReference type="ARBA" id="ARBA00022989"/>
    </source>
</evidence>
<name>A0ABV6DRI7_9BACL</name>
<evidence type="ECO:0000256" key="4">
    <source>
        <dbReference type="ARBA" id="ARBA00022692"/>
    </source>
</evidence>
<sequence length="243" mass="25865">MTTMLLGSILSALSTGLGALPILVIRKFSHRARDMLLAFAAGIMVAASTYGLIPQALKESNLIVLTVGVLLGTLMLTLLESTIPHQDVPHTVGDVQIDRHALLVIVAITLHNLPEGLSVGVSYASSEQNLGALVAVAIGLQNAPEGLLVALFLVTQNIRSWTAFLIAAATGAVEIVTALLGYYLTSFFSGLVPYGLAFAAGSMLFIVYKELIPESHGHGHERPATFTFIIGLLLMIAMTEWFR</sequence>
<keyword evidence="10" id="KW-1185">Reference proteome</keyword>
<protein>
    <submittedName>
        <fullName evidence="9">ZIP family metal transporter</fullName>
    </submittedName>
</protein>
<dbReference type="Pfam" id="PF02535">
    <property type="entry name" value="Zip"/>
    <property type="match status" value="1"/>
</dbReference>
<evidence type="ECO:0000256" key="5">
    <source>
        <dbReference type="ARBA" id="ARBA00022833"/>
    </source>
</evidence>
<dbReference type="InterPro" id="IPR003689">
    <property type="entry name" value="ZIP"/>
</dbReference>
<proteinExistence type="inferred from homology"/>
<feature type="transmembrane region" description="Helical" evidence="8">
    <location>
        <begin position="130"/>
        <end position="154"/>
    </location>
</feature>
<keyword evidence="7 8" id="KW-0472">Membrane</keyword>
<feature type="transmembrane region" description="Helical" evidence="8">
    <location>
        <begin position="191"/>
        <end position="212"/>
    </location>
</feature>
<evidence type="ECO:0000256" key="1">
    <source>
        <dbReference type="ARBA" id="ARBA00004651"/>
    </source>
</evidence>
<dbReference type="PANTHER" id="PTHR11040">
    <property type="entry name" value="ZINC/IRON TRANSPORTER"/>
    <property type="match status" value="1"/>
</dbReference>
<comment type="caution">
    <text evidence="9">The sequence shown here is derived from an EMBL/GenBank/DDBJ whole genome shotgun (WGS) entry which is preliminary data.</text>
</comment>
<dbReference type="RefSeq" id="WP_377472709.1">
    <property type="nucleotide sequence ID" value="NZ_JBHLWN010000090.1"/>
</dbReference>
<reference evidence="9 10" key="1">
    <citation type="submission" date="2024-09" db="EMBL/GenBank/DDBJ databases">
        <authorList>
            <person name="Sun Q."/>
            <person name="Mori K."/>
        </authorList>
    </citation>
    <scope>NUCLEOTIDE SEQUENCE [LARGE SCALE GENOMIC DNA]</scope>
    <source>
        <strain evidence="9 10">CCM 7759</strain>
    </source>
</reference>
<feature type="transmembrane region" description="Helical" evidence="8">
    <location>
        <begin position="36"/>
        <end position="56"/>
    </location>
</feature>
<keyword evidence="4 8" id="KW-0812">Transmembrane</keyword>
<dbReference type="EMBL" id="JBHLWN010000090">
    <property type="protein sequence ID" value="MFC0215265.1"/>
    <property type="molecule type" value="Genomic_DNA"/>
</dbReference>
<feature type="transmembrane region" description="Helical" evidence="8">
    <location>
        <begin position="100"/>
        <end position="124"/>
    </location>
</feature>
<dbReference type="Proteomes" id="UP001589776">
    <property type="component" value="Unassembled WGS sequence"/>
</dbReference>
<keyword evidence="3" id="KW-1003">Cell membrane</keyword>
<dbReference type="PANTHER" id="PTHR11040:SF211">
    <property type="entry name" value="ZINC TRANSPORTER ZIP11"/>
    <property type="match status" value="1"/>
</dbReference>
<keyword evidence="6 8" id="KW-1133">Transmembrane helix</keyword>
<evidence type="ECO:0000256" key="3">
    <source>
        <dbReference type="ARBA" id="ARBA00022475"/>
    </source>
</evidence>
<organism evidence="9 10">
    <name type="scientific">Paenibacillus chartarius</name>
    <dbReference type="NCBI Taxonomy" id="747481"/>
    <lineage>
        <taxon>Bacteria</taxon>
        <taxon>Bacillati</taxon>
        <taxon>Bacillota</taxon>
        <taxon>Bacilli</taxon>
        <taxon>Bacillales</taxon>
        <taxon>Paenibacillaceae</taxon>
        <taxon>Paenibacillus</taxon>
    </lineage>
</organism>